<evidence type="ECO:0000256" key="5">
    <source>
        <dbReference type="ARBA" id="ARBA00022741"/>
    </source>
</evidence>
<sequence length="261" mass="29710">MLKTLRLKPFDKRGFPFDLPVLQNFKEIEIDLPITIFIGDNGCGKSTILETLAYSIGLPTISSKSIETDGSLKAAKLLAPYFQLSWTNKTRQGLFFRAEDFTGFIRSVNELRSAFDKDMQDFEASLEGHSLERVRGMITGQKNALIEKYGSDLNAYSHGEGFLKIFESRFTQKGIYILDEPEASLSPLRQLSLILLIKEMVQQRGAQFILATHSPILMGIPNAKLLELRDGLITQTSFEETEHYRITKGFLENREQFLRFL</sequence>
<evidence type="ECO:0000256" key="2">
    <source>
        <dbReference type="ARBA" id="ARBA00022448"/>
    </source>
</evidence>
<dbReference type="Proteomes" id="UP001597112">
    <property type="component" value="Unassembled WGS sequence"/>
</dbReference>
<protein>
    <submittedName>
        <fullName evidence="11">AAA family ATPase</fullName>
    </submittedName>
</protein>
<evidence type="ECO:0000313" key="11">
    <source>
        <dbReference type="EMBL" id="MFD1002380.1"/>
    </source>
</evidence>
<keyword evidence="4" id="KW-0410">Iron transport</keyword>
<evidence type="ECO:0000313" key="12">
    <source>
        <dbReference type="Proteomes" id="UP001597112"/>
    </source>
</evidence>
<evidence type="ECO:0000256" key="7">
    <source>
        <dbReference type="ARBA" id="ARBA00023004"/>
    </source>
</evidence>
<dbReference type="InterPro" id="IPR051535">
    <property type="entry name" value="Siderophore_ABC-ATPase"/>
</dbReference>
<accession>A0ABW3K8H7</accession>
<keyword evidence="7" id="KW-0408">Iron</keyword>
<dbReference type="Pfam" id="PF13476">
    <property type="entry name" value="AAA_23"/>
    <property type="match status" value="1"/>
</dbReference>
<proteinExistence type="predicted"/>
<dbReference type="Gene3D" id="3.40.50.300">
    <property type="entry name" value="P-loop containing nucleotide triphosphate hydrolases"/>
    <property type="match status" value="2"/>
</dbReference>
<dbReference type="InterPro" id="IPR003439">
    <property type="entry name" value="ABC_transporter-like_ATP-bd"/>
</dbReference>
<reference evidence="12" key="1">
    <citation type="journal article" date="2019" name="Int. J. Syst. Evol. Microbiol.">
        <title>The Global Catalogue of Microorganisms (GCM) 10K type strain sequencing project: providing services to taxonomists for standard genome sequencing and annotation.</title>
        <authorList>
            <consortium name="The Broad Institute Genomics Platform"/>
            <consortium name="The Broad Institute Genome Sequencing Center for Infectious Disease"/>
            <person name="Wu L."/>
            <person name="Ma J."/>
        </authorList>
    </citation>
    <scope>NUCLEOTIDE SEQUENCE [LARGE SCALE GENOMIC DNA]</scope>
    <source>
        <strain evidence="12">CCUG 58938</strain>
    </source>
</reference>
<evidence type="ECO:0000256" key="4">
    <source>
        <dbReference type="ARBA" id="ARBA00022496"/>
    </source>
</evidence>
<gene>
    <name evidence="11" type="ORF">ACFQ21_23845</name>
</gene>
<dbReference type="RefSeq" id="WP_377583424.1">
    <property type="nucleotide sequence ID" value="NZ_JBHTKA010000008.1"/>
</dbReference>
<dbReference type="SMART" id="SM00382">
    <property type="entry name" value="AAA"/>
    <property type="match status" value="1"/>
</dbReference>
<evidence type="ECO:0000256" key="3">
    <source>
        <dbReference type="ARBA" id="ARBA00022475"/>
    </source>
</evidence>
<evidence type="ECO:0000256" key="9">
    <source>
        <dbReference type="ARBA" id="ARBA00023136"/>
    </source>
</evidence>
<dbReference type="PANTHER" id="PTHR42771">
    <property type="entry name" value="IRON(3+)-HYDROXAMATE IMPORT ATP-BINDING PROTEIN FHUC"/>
    <property type="match status" value="1"/>
</dbReference>
<comment type="subcellular location">
    <subcellularLocation>
        <location evidence="1">Cell membrane</location>
        <topology evidence="1">Peripheral membrane protein</topology>
    </subcellularLocation>
</comment>
<keyword evidence="5" id="KW-0547">Nucleotide-binding</keyword>
<comment type="caution">
    <text evidence="11">The sequence shown here is derived from an EMBL/GenBank/DDBJ whole genome shotgun (WGS) entry which is preliminary data.</text>
</comment>
<dbReference type="EMBL" id="JBHTKA010000008">
    <property type="protein sequence ID" value="MFD1002380.1"/>
    <property type="molecule type" value="Genomic_DNA"/>
</dbReference>
<organism evidence="11 12">
    <name type="scientific">Ohtaekwangia kribbensis</name>
    <dbReference type="NCBI Taxonomy" id="688913"/>
    <lineage>
        <taxon>Bacteria</taxon>
        <taxon>Pseudomonadati</taxon>
        <taxon>Bacteroidota</taxon>
        <taxon>Cytophagia</taxon>
        <taxon>Cytophagales</taxon>
        <taxon>Fulvivirgaceae</taxon>
        <taxon>Ohtaekwangia</taxon>
    </lineage>
</organism>
<dbReference type="PANTHER" id="PTHR42771:SF2">
    <property type="entry name" value="IRON(3+)-HYDROXAMATE IMPORT ATP-BINDING PROTEIN FHUC"/>
    <property type="match status" value="1"/>
</dbReference>
<dbReference type="InterPro" id="IPR027417">
    <property type="entry name" value="P-loop_NTPase"/>
</dbReference>
<keyword evidence="3" id="KW-1003">Cell membrane</keyword>
<feature type="domain" description="ABC transporter" evidence="10">
    <location>
        <begin position="5"/>
        <end position="255"/>
    </location>
</feature>
<dbReference type="InterPro" id="IPR003959">
    <property type="entry name" value="ATPase_AAA_core"/>
</dbReference>
<keyword evidence="6" id="KW-0067">ATP-binding</keyword>
<keyword evidence="12" id="KW-1185">Reference proteome</keyword>
<evidence type="ECO:0000259" key="10">
    <source>
        <dbReference type="PROSITE" id="PS50893"/>
    </source>
</evidence>
<name>A0ABW3K8H7_9BACT</name>
<evidence type="ECO:0000256" key="6">
    <source>
        <dbReference type="ARBA" id="ARBA00022840"/>
    </source>
</evidence>
<dbReference type="InterPro" id="IPR003593">
    <property type="entry name" value="AAA+_ATPase"/>
</dbReference>
<keyword evidence="8" id="KW-0406">Ion transport</keyword>
<keyword evidence="9" id="KW-0472">Membrane</keyword>
<evidence type="ECO:0000256" key="8">
    <source>
        <dbReference type="ARBA" id="ARBA00023065"/>
    </source>
</evidence>
<dbReference type="SUPFAM" id="SSF52540">
    <property type="entry name" value="P-loop containing nucleoside triphosphate hydrolases"/>
    <property type="match status" value="1"/>
</dbReference>
<keyword evidence="2" id="KW-0813">Transport</keyword>
<dbReference type="Pfam" id="PF13304">
    <property type="entry name" value="AAA_21"/>
    <property type="match status" value="1"/>
</dbReference>
<evidence type="ECO:0000256" key="1">
    <source>
        <dbReference type="ARBA" id="ARBA00004202"/>
    </source>
</evidence>
<dbReference type="PROSITE" id="PS50893">
    <property type="entry name" value="ABC_TRANSPORTER_2"/>
    <property type="match status" value="1"/>
</dbReference>
<dbReference type="InterPro" id="IPR038729">
    <property type="entry name" value="Rad50/SbcC_AAA"/>
</dbReference>